<accession>A0AAU8KFH0</accession>
<gene>
    <name evidence="1" type="ORF">R1Y80_09560</name>
</gene>
<sequence>MADLVGILQLLGAGSVGAVVTQYVGAGPERRQARAAVRSAMTELEEAIWSQGESGEWPRLRKSVHAFESAAMVAGVPLEISSWYVTTRVAFYYESRRSYEEHPDPEFGGGVNSAYARGLNKATDVVYQALWYPQRSRLLWRRRLKAAKAAARLASADSPTLLRHLDESERQI</sequence>
<dbReference type="RefSeq" id="WP_354596792.1">
    <property type="nucleotide sequence ID" value="NZ_CP136798.1"/>
</dbReference>
<protein>
    <submittedName>
        <fullName evidence="1">Uncharacterized protein</fullName>
    </submittedName>
</protein>
<organism evidence="1">
    <name type="scientific">Streptomyces sp. JL1001</name>
    <dbReference type="NCBI Taxonomy" id="3078227"/>
    <lineage>
        <taxon>Bacteria</taxon>
        <taxon>Bacillati</taxon>
        <taxon>Actinomycetota</taxon>
        <taxon>Actinomycetes</taxon>
        <taxon>Kitasatosporales</taxon>
        <taxon>Streptomycetaceae</taxon>
        <taxon>Streptomyces</taxon>
    </lineage>
</organism>
<name>A0AAU8KFH0_9ACTN</name>
<dbReference type="EMBL" id="CP136798">
    <property type="protein sequence ID" value="XCN13882.1"/>
    <property type="molecule type" value="Genomic_DNA"/>
</dbReference>
<evidence type="ECO:0000313" key="1">
    <source>
        <dbReference type="EMBL" id="XCN13882.1"/>
    </source>
</evidence>
<dbReference type="AlphaFoldDB" id="A0AAU8KFH0"/>
<proteinExistence type="predicted"/>
<reference evidence="1" key="1">
    <citation type="submission" date="2023-10" db="EMBL/GenBank/DDBJ databases">
        <title>Complete genome sequence of Streptomyces sp. JL1001.</title>
        <authorList>
            <person name="Jiang L."/>
        </authorList>
    </citation>
    <scope>NUCLEOTIDE SEQUENCE</scope>
    <source>
        <strain evidence="1">JL1001</strain>
    </source>
</reference>